<accession>A0A511MYC8</accession>
<evidence type="ECO:0000259" key="1">
    <source>
        <dbReference type="Pfam" id="PF13439"/>
    </source>
</evidence>
<reference evidence="2 3" key="1">
    <citation type="submission" date="2019-07" db="EMBL/GenBank/DDBJ databases">
        <title>Whole genome shotgun sequence of Deinococcus cellulosilyticus NBRC 106333.</title>
        <authorList>
            <person name="Hosoyama A."/>
            <person name="Uohara A."/>
            <person name="Ohji S."/>
            <person name="Ichikawa N."/>
        </authorList>
    </citation>
    <scope>NUCLEOTIDE SEQUENCE [LARGE SCALE GENOMIC DNA]</scope>
    <source>
        <strain evidence="2 3">NBRC 106333</strain>
    </source>
</reference>
<comment type="caution">
    <text evidence="2">The sequence shown here is derived from an EMBL/GenBank/DDBJ whole genome shotgun (WGS) entry which is preliminary data.</text>
</comment>
<keyword evidence="3" id="KW-1185">Reference proteome</keyword>
<name>A0A511MYC8_DEIC1</name>
<dbReference type="Pfam" id="PF13439">
    <property type="entry name" value="Glyco_transf_4"/>
    <property type="match status" value="1"/>
</dbReference>
<evidence type="ECO:0000313" key="2">
    <source>
        <dbReference type="EMBL" id="GEM45600.1"/>
    </source>
</evidence>
<dbReference type="EMBL" id="BJXB01000004">
    <property type="protein sequence ID" value="GEM45600.1"/>
    <property type="molecule type" value="Genomic_DNA"/>
</dbReference>
<feature type="domain" description="Glycosyltransferase subfamily 4-like N-terminal" evidence="1">
    <location>
        <begin position="12"/>
        <end position="172"/>
    </location>
</feature>
<sequence length="377" mass="41212">MRVLLFHTHALGGVDHHLRALACHLSRKGVEVQLLSPCPWTFPEDARVTVHPFEGRGMGLHLRLFSPSTLHQLSALVKEKHIDVVNAHGLLPAGLNAAFNRDLTRLPFRLVTTLHGSDLPSTVWDGETRAALRYGLSRSDALTAVSSHVATQLGQHLRLESLPRVQVVPPFVQQGTSPERARVAGPPVVVHVTNYRQMKRSRDALFVLKAVLGEQNVTLLMVGTGPDRLACERLAKHLGVQDHVRFLSLPGDLGPTLRLGQVLLLPAEHETSNLLSMQALQWGVPIVAAQAGSTPEVVLPQRTGTLHPVGDVQGMARGVLQVLSQWDQYHQEALAFSGSFHPDRLTSQYLQVYQHSLTGEGRQEGLKEGSPVLSLLG</sequence>
<dbReference type="InterPro" id="IPR028098">
    <property type="entry name" value="Glyco_trans_4-like_N"/>
</dbReference>
<dbReference type="Pfam" id="PF13692">
    <property type="entry name" value="Glyco_trans_1_4"/>
    <property type="match status" value="1"/>
</dbReference>
<organism evidence="2 3">
    <name type="scientific">Deinococcus cellulosilyticus (strain DSM 18568 / NBRC 106333 / KACC 11606 / 5516J-15)</name>
    <dbReference type="NCBI Taxonomy" id="1223518"/>
    <lineage>
        <taxon>Bacteria</taxon>
        <taxon>Thermotogati</taxon>
        <taxon>Deinococcota</taxon>
        <taxon>Deinococci</taxon>
        <taxon>Deinococcales</taxon>
        <taxon>Deinococcaceae</taxon>
        <taxon>Deinococcus</taxon>
    </lineage>
</organism>
<dbReference type="PANTHER" id="PTHR12526">
    <property type="entry name" value="GLYCOSYLTRANSFERASE"/>
    <property type="match status" value="1"/>
</dbReference>
<proteinExistence type="predicted"/>
<dbReference type="RefSeq" id="WP_146883052.1">
    <property type="nucleotide sequence ID" value="NZ_BJXB01000004.1"/>
</dbReference>
<evidence type="ECO:0000313" key="3">
    <source>
        <dbReference type="Proteomes" id="UP000321306"/>
    </source>
</evidence>
<gene>
    <name evidence="2" type="ORF">DC3_12350</name>
</gene>
<protein>
    <recommendedName>
        <fullName evidence="1">Glycosyltransferase subfamily 4-like N-terminal domain-containing protein</fullName>
    </recommendedName>
</protein>
<dbReference type="OrthoDB" id="9810929at2"/>
<dbReference type="SUPFAM" id="SSF53756">
    <property type="entry name" value="UDP-Glycosyltransferase/glycogen phosphorylase"/>
    <property type="match status" value="1"/>
</dbReference>
<dbReference type="AlphaFoldDB" id="A0A511MYC8"/>
<dbReference type="Proteomes" id="UP000321306">
    <property type="component" value="Unassembled WGS sequence"/>
</dbReference>
<dbReference type="PANTHER" id="PTHR12526:SF599">
    <property type="entry name" value="N-ACETYL-ALPHA-D-GLUCOSAMINYL L-MALATE SYNTHASE"/>
    <property type="match status" value="1"/>
</dbReference>
<dbReference type="Gene3D" id="3.40.50.2000">
    <property type="entry name" value="Glycogen Phosphorylase B"/>
    <property type="match status" value="2"/>
</dbReference>